<feature type="transmembrane region" description="Helical" evidence="1">
    <location>
        <begin position="319"/>
        <end position="339"/>
    </location>
</feature>
<sequence>MIWLTWRQFRTQIFAALTVLAAAAAYVLITGTQLRHSYTADLASCGAQNDCFGVLNGLQDQYNGPLQLAEMLVLAAPGLIGIFWGAPLVAGELERGTHLLAWNQSVTRTRWLAVKLSCLALASVVTVGVLSLLLTWWASPLDAASGNRFGTMAFNARDVAPLGYAAFAFALGVALGLLFQRTLPAMAVTLAIFIAVQVLVTAGVRPHLLPATAASVPVNQTTMSQAIRFDRSDANTGPVTVDLPAPSGSWLQSESEVLNSSGRPVQTGEILSCWTKYFGQPGASGKGGSPGMGPLGACLASDNLHVDLTYQAADRYWQLQWIETALYGALALLLAVATFRRTRRLRG</sequence>
<feature type="transmembrane region" description="Helical" evidence="1">
    <location>
        <begin position="112"/>
        <end position="139"/>
    </location>
</feature>
<accession>A0A941EX81</accession>
<feature type="transmembrane region" description="Helical" evidence="1">
    <location>
        <begin position="71"/>
        <end position="91"/>
    </location>
</feature>
<dbReference type="GO" id="GO:0005886">
    <property type="term" value="C:plasma membrane"/>
    <property type="evidence" value="ECO:0007669"/>
    <property type="project" value="UniProtKB-SubCell"/>
</dbReference>
<proteinExistence type="predicted"/>
<gene>
    <name evidence="2" type="ORF">KDL01_36905</name>
</gene>
<organism evidence="2 3">
    <name type="scientific">Actinospica durhamensis</name>
    <dbReference type="NCBI Taxonomy" id="1508375"/>
    <lineage>
        <taxon>Bacteria</taxon>
        <taxon>Bacillati</taxon>
        <taxon>Actinomycetota</taxon>
        <taxon>Actinomycetes</taxon>
        <taxon>Catenulisporales</taxon>
        <taxon>Actinospicaceae</taxon>
        <taxon>Actinospica</taxon>
    </lineage>
</organism>
<protein>
    <submittedName>
        <fullName evidence="2">ABC transporter permease subunit</fullName>
    </submittedName>
</protein>
<keyword evidence="1" id="KW-0472">Membrane</keyword>
<keyword evidence="3" id="KW-1185">Reference proteome</keyword>
<keyword evidence="1" id="KW-0812">Transmembrane</keyword>
<feature type="transmembrane region" description="Helical" evidence="1">
    <location>
        <begin position="159"/>
        <end position="179"/>
    </location>
</feature>
<evidence type="ECO:0000313" key="2">
    <source>
        <dbReference type="EMBL" id="MBR7838906.1"/>
    </source>
</evidence>
<evidence type="ECO:0000256" key="1">
    <source>
        <dbReference type="SAM" id="Phobius"/>
    </source>
</evidence>
<dbReference type="GO" id="GO:0140359">
    <property type="term" value="F:ABC-type transporter activity"/>
    <property type="evidence" value="ECO:0007669"/>
    <property type="project" value="InterPro"/>
</dbReference>
<reference evidence="2" key="1">
    <citation type="submission" date="2021-04" db="EMBL/GenBank/DDBJ databases">
        <title>Genome based classification of Actinospica acidithermotolerans sp. nov., an actinobacterium isolated from an Indonesian hot spring.</title>
        <authorList>
            <person name="Kusuma A.B."/>
            <person name="Putra K.E."/>
            <person name="Nafisah S."/>
            <person name="Loh J."/>
            <person name="Nouioui I."/>
            <person name="Goodfellow M."/>
        </authorList>
    </citation>
    <scope>NUCLEOTIDE SEQUENCE</scope>
    <source>
        <strain evidence="2">CSCA 57</strain>
    </source>
</reference>
<evidence type="ECO:0000313" key="3">
    <source>
        <dbReference type="Proteomes" id="UP000675781"/>
    </source>
</evidence>
<dbReference type="EMBL" id="JAGSOG010000346">
    <property type="protein sequence ID" value="MBR7838906.1"/>
    <property type="molecule type" value="Genomic_DNA"/>
</dbReference>
<dbReference type="AlphaFoldDB" id="A0A941EX81"/>
<keyword evidence="1" id="KW-1133">Transmembrane helix</keyword>
<feature type="transmembrane region" description="Helical" evidence="1">
    <location>
        <begin position="186"/>
        <end position="204"/>
    </location>
</feature>
<feature type="transmembrane region" description="Helical" evidence="1">
    <location>
        <begin position="12"/>
        <end position="29"/>
    </location>
</feature>
<dbReference type="Pfam" id="PF12679">
    <property type="entry name" value="ABC2_membrane_2"/>
    <property type="match status" value="1"/>
</dbReference>
<comment type="caution">
    <text evidence="2">The sequence shown here is derived from an EMBL/GenBank/DDBJ whole genome shotgun (WGS) entry which is preliminary data.</text>
</comment>
<dbReference type="Proteomes" id="UP000675781">
    <property type="component" value="Unassembled WGS sequence"/>
</dbReference>
<name>A0A941EX81_9ACTN</name>
<dbReference type="RefSeq" id="WP_212533355.1">
    <property type="nucleotide sequence ID" value="NZ_JAGSOG010000346.1"/>
</dbReference>